<evidence type="ECO:0000313" key="2">
    <source>
        <dbReference type="EMBL" id="MEZ0491863.1"/>
    </source>
</evidence>
<gene>
    <name evidence="2" type="ORF">AB2L28_06380</name>
</gene>
<dbReference type="RefSeq" id="WP_370717920.1">
    <property type="nucleotide sequence ID" value="NZ_JBGGTQ010000003.1"/>
</dbReference>
<keyword evidence="1" id="KW-0472">Membrane</keyword>
<keyword evidence="1" id="KW-1133">Transmembrane helix</keyword>
<organism evidence="2 3">
    <name type="scientific">Kineococcus mangrovi</name>
    <dbReference type="NCBI Taxonomy" id="1660183"/>
    <lineage>
        <taxon>Bacteria</taxon>
        <taxon>Bacillati</taxon>
        <taxon>Actinomycetota</taxon>
        <taxon>Actinomycetes</taxon>
        <taxon>Kineosporiales</taxon>
        <taxon>Kineosporiaceae</taxon>
        <taxon>Kineococcus</taxon>
    </lineage>
</organism>
<feature type="transmembrane region" description="Helical" evidence="1">
    <location>
        <begin position="45"/>
        <end position="63"/>
    </location>
</feature>
<name>A0ABV4I2D8_9ACTN</name>
<evidence type="ECO:0000313" key="3">
    <source>
        <dbReference type="Proteomes" id="UP001566476"/>
    </source>
</evidence>
<protein>
    <submittedName>
        <fullName evidence="2">Uncharacterized protein</fullName>
    </submittedName>
</protein>
<evidence type="ECO:0000256" key="1">
    <source>
        <dbReference type="SAM" id="Phobius"/>
    </source>
</evidence>
<proteinExistence type="predicted"/>
<reference evidence="2 3" key="1">
    <citation type="submission" date="2024-07" db="EMBL/GenBank/DDBJ databases">
        <authorList>
            <person name="Thanompreechachai J."/>
            <person name="Duangmal K."/>
        </authorList>
    </citation>
    <scope>NUCLEOTIDE SEQUENCE [LARGE SCALE GENOMIC DNA]</scope>
    <source>
        <strain evidence="2 3">TBRC 1896</strain>
    </source>
</reference>
<dbReference type="Proteomes" id="UP001566476">
    <property type="component" value="Unassembled WGS sequence"/>
</dbReference>
<feature type="transmembrane region" description="Helical" evidence="1">
    <location>
        <begin position="18"/>
        <end position="38"/>
    </location>
</feature>
<keyword evidence="1" id="KW-0812">Transmembrane</keyword>
<accession>A0ABV4I2D8</accession>
<comment type="caution">
    <text evidence="2">The sequence shown here is derived from an EMBL/GenBank/DDBJ whole genome shotgun (WGS) entry which is preliminary data.</text>
</comment>
<sequence length="65" mass="6899">MFVLAVVLLFFADDRRSLVTSLMLVFVSVGVGLVGLAGDRRRVKIISVVSSVVAVVLGVYGFIAT</sequence>
<dbReference type="EMBL" id="JBGGTQ010000003">
    <property type="protein sequence ID" value="MEZ0491863.1"/>
    <property type="molecule type" value="Genomic_DNA"/>
</dbReference>
<keyword evidence="3" id="KW-1185">Reference proteome</keyword>